<evidence type="ECO:0000256" key="9">
    <source>
        <dbReference type="SAM" id="MobiDB-lite"/>
    </source>
</evidence>
<evidence type="ECO:0000256" key="4">
    <source>
        <dbReference type="ARBA" id="ARBA00022490"/>
    </source>
</evidence>
<evidence type="ECO:0000313" key="12">
    <source>
        <dbReference type="Proteomes" id="UP000827549"/>
    </source>
</evidence>
<dbReference type="EMBL" id="CP086714">
    <property type="protein sequence ID" value="WOO76773.1"/>
    <property type="molecule type" value="Genomic_DNA"/>
</dbReference>
<keyword evidence="5" id="KW-0507">mRNA processing</keyword>
<keyword evidence="6" id="KW-0508">mRNA splicing</keyword>
<gene>
    <name evidence="11" type="primary">sde2</name>
    <name evidence="11" type="ORF">LOC62_01G000391</name>
</gene>
<keyword evidence="4" id="KW-0963">Cytoplasm</keyword>
<dbReference type="InterPro" id="IPR051421">
    <property type="entry name" value="RNA_Proc_DNA_Dmg_Regulator"/>
</dbReference>
<organism evidence="11 12">
    <name type="scientific">Vanrija pseudolonga</name>
    <dbReference type="NCBI Taxonomy" id="143232"/>
    <lineage>
        <taxon>Eukaryota</taxon>
        <taxon>Fungi</taxon>
        <taxon>Dikarya</taxon>
        <taxon>Basidiomycota</taxon>
        <taxon>Agaricomycotina</taxon>
        <taxon>Tremellomycetes</taxon>
        <taxon>Trichosporonales</taxon>
        <taxon>Trichosporonaceae</taxon>
        <taxon>Vanrija</taxon>
    </lineage>
</organism>
<keyword evidence="12" id="KW-1185">Reference proteome</keyword>
<reference evidence="11" key="1">
    <citation type="submission" date="2023-10" db="EMBL/GenBank/DDBJ databases">
        <authorList>
            <person name="Noh H."/>
        </authorList>
    </citation>
    <scope>NUCLEOTIDE SEQUENCE</scope>
    <source>
        <strain evidence="11">DUCC4014</strain>
    </source>
</reference>
<dbReference type="AlphaFoldDB" id="A0AAF0XZ85"/>
<dbReference type="Proteomes" id="UP000827549">
    <property type="component" value="Chromosome 1"/>
</dbReference>
<feature type="compositionally biased region" description="Pro residues" evidence="9">
    <location>
        <begin position="227"/>
        <end position="236"/>
    </location>
</feature>
<evidence type="ECO:0000256" key="2">
    <source>
        <dbReference type="ARBA" id="ARBA00004496"/>
    </source>
</evidence>
<dbReference type="PANTHER" id="PTHR12786:SF1">
    <property type="entry name" value="SPLICING REGULATOR SDE2"/>
    <property type="match status" value="1"/>
</dbReference>
<name>A0AAF0XZ85_9TREE</name>
<feature type="compositionally biased region" description="Basic and acidic residues" evidence="9">
    <location>
        <begin position="215"/>
        <end position="225"/>
    </location>
</feature>
<feature type="region of interest" description="Disordered" evidence="9">
    <location>
        <begin position="210"/>
        <end position="236"/>
    </location>
</feature>
<dbReference type="GeneID" id="87803650"/>
<evidence type="ECO:0000256" key="6">
    <source>
        <dbReference type="ARBA" id="ARBA00023187"/>
    </source>
</evidence>
<feature type="domain" description="SDE2-like" evidence="10">
    <location>
        <begin position="76"/>
        <end position="204"/>
    </location>
</feature>
<evidence type="ECO:0000256" key="8">
    <source>
        <dbReference type="ARBA" id="ARBA00023306"/>
    </source>
</evidence>
<comment type="subcellular location">
    <subcellularLocation>
        <location evidence="2">Cytoplasm</location>
    </subcellularLocation>
    <subcellularLocation>
        <location evidence="1">Nucleus</location>
    </subcellularLocation>
</comment>
<dbReference type="GO" id="GO:0006397">
    <property type="term" value="P:mRNA processing"/>
    <property type="evidence" value="ECO:0007669"/>
    <property type="project" value="UniProtKB-KW"/>
</dbReference>
<protein>
    <submittedName>
        <fullName evidence="11">Telomere maintenance protein SDE2</fullName>
    </submittedName>
</protein>
<dbReference type="PANTHER" id="PTHR12786">
    <property type="entry name" value="SPLICING FACTOR SF3A-RELATED"/>
    <property type="match status" value="1"/>
</dbReference>
<dbReference type="InterPro" id="IPR053822">
    <property type="entry name" value="SDE2-like_dom"/>
</dbReference>
<keyword evidence="8" id="KW-0131">Cell cycle</keyword>
<sequence length="236" mass="24997">MVTVHLRLPSPLGTQVLDLPGSTALGSLLPEGWETQAYLRTRSSGPLSPLAPVSSLARPTAPSHPISIDVVARLHGGKGGFGAQLRAAGGRMSGGKSDNVDSCRDLNGRRLGSIKEAKKQSELVESLPVLRAKAAAETKAKLEALERKLGVSSDAIDAKADGSGAKHLAEVDLEELARKKHKFDDNKFMEESREINENVRSAVAAALLKKKKKKTDAAKQNKDKASMPPPKVATSA</sequence>
<dbReference type="GO" id="GO:0005634">
    <property type="term" value="C:nucleus"/>
    <property type="evidence" value="ECO:0007669"/>
    <property type="project" value="UniProtKB-SubCell"/>
</dbReference>
<evidence type="ECO:0000256" key="7">
    <source>
        <dbReference type="ARBA" id="ARBA00023242"/>
    </source>
</evidence>
<evidence type="ECO:0000259" key="10">
    <source>
        <dbReference type="Pfam" id="PF22782"/>
    </source>
</evidence>
<evidence type="ECO:0000256" key="5">
    <source>
        <dbReference type="ARBA" id="ARBA00022664"/>
    </source>
</evidence>
<dbReference type="GO" id="GO:0008380">
    <property type="term" value="P:RNA splicing"/>
    <property type="evidence" value="ECO:0007669"/>
    <property type="project" value="UniProtKB-KW"/>
</dbReference>
<keyword evidence="7" id="KW-0539">Nucleus</keyword>
<evidence type="ECO:0000256" key="1">
    <source>
        <dbReference type="ARBA" id="ARBA00004123"/>
    </source>
</evidence>
<dbReference type="GO" id="GO:0005737">
    <property type="term" value="C:cytoplasm"/>
    <property type="evidence" value="ECO:0007669"/>
    <property type="project" value="UniProtKB-SubCell"/>
</dbReference>
<accession>A0AAF0XZ85</accession>
<proteinExistence type="inferred from homology"/>
<dbReference type="RefSeq" id="XP_062622805.1">
    <property type="nucleotide sequence ID" value="XM_062766821.1"/>
</dbReference>
<evidence type="ECO:0000313" key="11">
    <source>
        <dbReference type="EMBL" id="WOO76773.1"/>
    </source>
</evidence>
<comment type="similarity">
    <text evidence="3">Belongs to the SDE2 family.</text>
</comment>
<dbReference type="Pfam" id="PF22782">
    <property type="entry name" value="SDE2"/>
    <property type="match status" value="1"/>
</dbReference>
<evidence type="ECO:0000256" key="3">
    <source>
        <dbReference type="ARBA" id="ARBA00008726"/>
    </source>
</evidence>